<dbReference type="InterPro" id="IPR008906">
    <property type="entry name" value="HATC_C_dom"/>
</dbReference>
<evidence type="ECO:0000313" key="3">
    <source>
        <dbReference type="EMBL" id="CAJ1057961.1"/>
    </source>
</evidence>
<dbReference type="GO" id="GO:0016579">
    <property type="term" value="P:protein deubiquitination"/>
    <property type="evidence" value="ECO:0007669"/>
    <property type="project" value="InterPro"/>
</dbReference>
<gene>
    <name evidence="3" type="ORF">XNOV1_A003015</name>
</gene>
<organism evidence="3 4">
    <name type="scientific">Xyrichtys novacula</name>
    <name type="common">Pearly razorfish</name>
    <name type="synonym">Hemipteronotus novacula</name>
    <dbReference type="NCBI Taxonomy" id="13765"/>
    <lineage>
        <taxon>Eukaryota</taxon>
        <taxon>Metazoa</taxon>
        <taxon>Chordata</taxon>
        <taxon>Craniata</taxon>
        <taxon>Vertebrata</taxon>
        <taxon>Euteleostomi</taxon>
        <taxon>Actinopterygii</taxon>
        <taxon>Neopterygii</taxon>
        <taxon>Teleostei</taxon>
        <taxon>Neoteleostei</taxon>
        <taxon>Acanthomorphata</taxon>
        <taxon>Eupercaria</taxon>
        <taxon>Labriformes</taxon>
        <taxon>Labridae</taxon>
        <taxon>Xyrichtys</taxon>
    </lineage>
</organism>
<feature type="compositionally biased region" description="Acidic residues" evidence="1">
    <location>
        <begin position="306"/>
        <end position="317"/>
    </location>
</feature>
<dbReference type="PANTHER" id="PTHR45749">
    <property type="match status" value="1"/>
</dbReference>
<reference evidence="3" key="1">
    <citation type="submission" date="2023-08" db="EMBL/GenBank/DDBJ databases">
        <authorList>
            <person name="Alioto T."/>
            <person name="Alioto T."/>
            <person name="Gomez Garrido J."/>
        </authorList>
    </citation>
    <scope>NUCLEOTIDE SEQUENCE</scope>
</reference>
<feature type="compositionally biased region" description="Basic and acidic residues" evidence="1">
    <location>
        <begin position="276"/>
        <end position="287"/>
    </location>
</feature>
<protein>
    <submittedName>
        <fullName evidence="3">Unnamed protein product</fullName>
    </submittedName>
</protein>
<dbReference type="InterPro" id="IPR012337">
    <property type="entry name" value="RNaseH-like_sf"/>
</dbReference>
<evidence type="ECO:0000259" key="2">
    <source>
        <dbReference type="Pfam" id="PF05699"/>
    </source>
</evidence>
<feature type="compositionally biased region" description="Polar residues" evidence="1">
    <location>
        <begin position="290"/>
        <end position="301"/>
    </location>
</feature>
<sequence>MRLQFIRKSLNQTKTSSSLFLCSYFMDIVRLRDVGDAHQKLRALCEFKRLLSIQAPEFADHHQKDAHEFLTAVLDQMKDLDAPLRQVASILGRSYRRPVERNLVFRMQNTRKCKRCGSASVREEEFLNLPLDLIPGGSVQQMLQEFEKLLNFLAEKDLVVTVPKATKLLQLVLTVPATTASVERSFSALKRLKTYSRNRTDQGRLSSLAVISIETERLLKLKEDKEDFYRKVTDVFVQKERRMDFIYTKRTSIEKKPPEEPSTRQKTQEDQTYGRQAHEERDEEKMNDGCTVTSKSQTPKMTQEEAKDDDQLSDAEGDWMNKTTWRSKTHARMRVKMISSRKKKIR</sequence>
<dbReference type="GO" id="GO:0046983">
    <property type="term" value="F:protein dimerization activity"/>
    <property type="evidence" value="ECO:0007669"/>
    <property type="project" value="InterPro"/>
</dbReference>
<dbReference type="Pfam" id="PF05699">
    <property type="entry name" value="Dimer_Tnp_hAT"/>
    <property type="match status" value="1"/>
</dbReference>
<dbReference type="Proteomes" id="UP001178508">
    <property type="component" value="Chromosome 6"/>
</dbReference>
<feature type="region of interest" description="Disordered" evidence="1">
    <location>
        <begin position="248"/>
        <end position="346"/>
    </location>
</feature>
<dbReference type="PANTHER" id="PTHR45749:SF28">
    <property type="entry name" value="ZINC FINGER MYM-TYPE PROTEIN 1-LIKE-RELATED"/>
    <property type="match status" value="1"/>
</dbReference>
<dbReference type="InterPro" id="IPR038765">
    <property type="entry name" value="Papain-like_cys_pep_sf"/>
</dbReference>
<feature type="compositionally biased region" description="Basic residues" evidence="1">
    <location>
        <begin position="325"/>
        <end position="346"/>
    </location>
</feature>
<proteinExistence type="predicted"/>
<name>A0AAV1FB42_XYRNO</name>
<dbReference type="SUPFAM" id="SSF54001">
    <property type="entry name" value="Cysteine proteinases"/>
    <property type="match status" value="1"/>
</dbReference>
<dbReference type="EMBL" id="OY660869">
    <property type="protein sequence ID" value="CAJ1057961.1"/>
    <property type="molecule type" value="Genomic_DNA"/>
</dbReference>
<feature type="domain" description="HAT C-terminal dimerisation" evidence="2">
    <location>
        <begin position="146"/>
        <end position="215"/>
    </location>
</feature>
<dbReference type="GO" id="GO:0004843">
    <property type="term" value="F:cysteine-type deubiquitinase activity"/>
    <property type="evidence" value="ECO:0007669"/>
    <property type="project" value="InterPro"/>
</dbReference>
<dbReference type="AlphaFoldDB" id="A0AAV1FB42"/>
<feature type="compositionally biased region" description="Basic and acidic residues" evidence="1">
    <location>
        <begin position="251"/>
        <end position="269"/>
    </location>
</feature>
<evidence type="ECO:0000256" key="1">
    <source>
        <dbReference type="SAM" id="MobiDB-lite"/>
    </source>
</evidence>
<keyword evidence="4" id="KW-1185">Reference proteome</keyword>
<accession>A0AAV1FB42</accession>
<dbReference type="CDD" id="cd02257">
    <property type="entry name" value="Peptidase_C19"/>
    <property type="match status" value="1"/>
</dbReference>
<dbReference type="SUPFAM" id="SSF53098">
    <property type="entry name" value="Ribonuclease H-like"/>
    <property type="match status" value="1"/>
</dbReference>
<dbReference type="Gene3D" id="3.90.70.10">
    <property type="entry name" value="Cysteine proteinases"/>
    <property type="match status" value="1"/>
</dbReference>
<evidence type="ECO:0000313" key="4">
    <source>
        <dbReference type="Proteomes" id="UP001178508"/>
    </source>
</evidence>